<dbReference type="AlphaFoldDB" id="A0A5J4VK50"/>
<protein>
    <recommendedName>
        <fullName evidence="3">HNH nuclease domain-containing protein</fullName>
    </recommendedName>
</protein>
<reference evidence="1 2" key="1">
    <citation type="submission" date="2019-03" db="EMBL/GenBank/DDBJ databases">
        <title>Single cell metagenomics reveals metabolic interactions within the superorganism composed of flagellate Streblomastix strix and complex community of Bacteroidetes bacteria on its surface.</title>
        <authorList>
            <person name="Treitli S.C."/>
            <person name="Kolisko M."/>
            <person name="Husnik F."/>
            <person name="Keeling P."/>
            <person name="Hampl V."/>
        </authorList>
    </citation>
    <scope>NUCLEOTIDE SEQUENCE [LARGE SCALE GENOMIC DNA]</scope>
    <source>
        <strain evidence="1">ST1C</strain>
    </source>
</reference>
<accession>A0A5J4VK50</accession>
<dbReference type="InterPro" id="IPR044925">
    <property type="entry name" value="His-Me_finger_sf"/>
</dbReference>
<name>A0A5J4VK50_9EUKA</name>
<proteinExistence type="predicted"/>
<evidence type="ECO:0000313" key="1">
    <source>
        <dbReference type="EMBL" id="KAA6382709.1"/>
    </source>
</evidence>
<dbReference type="Gene3D" id="3.90.75.10">
    <property type="entry name" value="Homing Intron 3 (I-ppo) Encoded Endonuclease, Chain A"/>
    <property type="match status" value="1"/>
</dbReference>
<dbReference type="EMBL" id="SNRW01006633">
    <property type="protein sequence ID" value="KAA6382709.1"/>
    <property type="molecule type" value="Genomic_DNA"/>
</dbReference>
<organism evidence="1 2">
    <name type="scientific">Streblomastix strix</name>
    <dbReference type="NCBI Taxonomy" id="222440"/>
    <lineage>
        <taxon>Eukaryota</taxon>
        <taxon>Metamonada</taxon>
        <taxon>Preaxostyla</taxon>
        <taxon>Oxymonadida</taxon>
        <taxon>Streblomastigidae</taxon>
        <taxon>Streblomastix</taxon>
    </lineage>
</organism>
<evidence type="ECO:0000313" key="2">
    <source>
        <dbReference type="Proteomes" id="UP000324800"/>
    </source>
</evidence>
<comment type="caution">
    <text evidence="1">The sequence shown here is derived from an EMBL/GenBank/DDBJ whole genome shotgun (WGS) entry which is preliminary data.</text>
</comment>
<gene>
    <name evidence="1" type="ORF">EZS28_021764</name>
</gene>
<dbReference type="SUPFAM" id="SSF54060">
    <property type="entry name" value="His-Me finger endonucleases"/>
    <property type="match status" value="1"/>
</dbReference>
<dbReference type="Proteomes" id="UP000324800">
    <property type="component" value="Unassembled WGS sequence"/>
</dbReference>
<dbReference type="InterPro" id="IPR044930">
    <property type="entry name" value="Homing_endonuclease_His-Me"/>
</dbReference>
<sequence length="162" mass="19464">MNSKDYRVLEERDLKTHYHITEINEDNWYENRRNVCYDVDQHNIVKIQQANSHFAEQMNQIYEQQIKESDVNIHGCGELRRGFERARLTFHYFNVYTAVFMWLYCHPGAKYPQSYDMPHICTNGFCINLQHILPEQASENRDLLREKCKKSGKKCLHEPNCF</sequence>
<dbReference type="GO" id="GO:0004519">
    <property type="term" value="F:endonuclease activity"/>
    <property type="evidence" value="ECO:0007669"/>
    <property type="project" value="InterPro"/>
</dbReference>
<evidence type="ECO:0008006" key="3">
    <source>
        <dbReference type="Google" id="ProtNLM"/>
    </source>
</evidence>